<dbReference type="PANTHER" id="PTHR35534:SF1">
    <property type="entry name" value="LARGE RIBOSOMAL SUBUNIT PROTEIN BL32"/>
    <property type="match status" value="1"/>
</dbReference>
<feature type="compositionally biased region" description="Basic residues" evidence="6">
    <location>
        <begin position="13"/>
        <end position="23"/>
    </location>
</feature>
<comment type="caution">
    <text evidence="7">The sequence shown here is derived from an EMBL/GenBank/DDBJ whole genome shotgun (WGS) entry which is preliminary data.</text>
</comment>
<dbReference type="NCBIfam" id="TIGR01031">
    <property type="entry name" value="rpmF_bact"/>
    <property type="match status" value="1"/>
</dbReference>
<accession>A0ABS3AQ06</accession>
<keyword evidence="8" id="KW-1185">Reference proteome</keyword>
<dbReference type="GO" id="GO:0005840">
    <property type="term" value="C:ribosome"/>
    <property type="evidence" value="ECO:0007669"/>
    <property type="project" value="UniProtKB-KW"/>
</dbReference>
<dbReference type="HAMAP" id="MF_00340">
    <property type="entry name" value="Ribosomal_bL32"/>
    <property type="match status" value="1"/>
</dbReference>
<dbReference type="Pfam" id="PF01783">
    <property type="entry name" value="Ribosomal_L32p"/>
    <property type="match status" value="1"/>
</dbReference>
<dbReference type="SUPFAM" id="SSF57829">
    <property type="entry name" value="Zn-binding ribosomal proteins"/>
    <property type="match status" value="1"/>
</dbReference>
<dbReference type="Proteomes" id="UP000722121">
    <property type="component" value="Unassembled WGS sequence"/>
</dbReference>
<proteinExistence type="inferred from homology"/>
<comment type="similarity">
    <text evidence="1 5">Belongs to the bacterial ribosomal protein bL32 family.</text>
</comment>
<gene>
    <name evidence="5 7" type="primary">rpmF</name>
    <name evidence="7" type="ORF">JYU14_01755</name>
</gene>
<sequence>MAVPRNRTSNSKKNMKRSHHAKKPKTLTACMGCGSMRRPHAICLSCGRYGDKTYIAKEQA</sequence>
<keyword evidence="3 5" id="KW-0687">Ribonucleoprotein</keyword>
<evidence type="ECO:0000256" key="4">
    <source>
        <dbReference type="ARBA" id="ARBA00035178"/>
    </source>
</evidence>
<dbReference type="PANTHER" id="PTHR35534">
    <property type="entry name" value="50S RIBOSOMAL PROTEIN L32"/>
    <property type="match status" value="1"/>
</dbReference>
<reference evidence="7 8" key="1">
    <citation type="submission" date="2021-02" db="EMBL/GenBank/DDBJ databases">
        <title>Activity-based single-cell genomes from oceanic crustal fluid captures similar information to metagenomic and metatranscriptomic surveys with orders of magnitude less sampling.</title>
        <authorList>
            <person name="D'Angelo T.S."/>
            <person name="Orcutt B.N."/>
        </authorList>
    </citation>
    <scope>NUCLEOTIDE SEQUENCE [LARGE SCALE GENOMIC DNA]</scope>
    <source>
        <strain evidence="7">AH-315-G07</strain>
    </source>
</reference>
<evidence type="ECO:0000256" key="5">
    <source>
        <dbReference type="HAMAP-Rule" id="MF_00340"/>
    </source>
</evidence>
<protein>
    <recommendedName>
        <fullName evidence="4 5">Large ribosomal subunit protein bL32</fullName>
    </recommendedName>
</protein>
<dbReference type="InterPro" id="IPR002677">
    <property type="entry name" value="Ribosomal_bL32"/>
</dbReference>
<keyword evidence="2 5" id="KW-0689">Ribosomal protein</keyword>
<evidence type="ECO:0000313" key="8">
    <source>
        <dbReference type="Proteomes" id="UP000722121"/>
    </source>
</evidence>
<name>A0ABS3AQ06_9BACT</name>
<feature type="region of interest" description="Disordered" evidence="6">
    <location>
        <begin position="1"/>
        <end position="23"/>
    </location>
</feature>
<dbReference type="EMBL" id="JAFITR010000025">
    <property type="protein sequence ID" value="MBN4066790.1"/>
    <property type="molecule type" value="Genomic_DNA"/>
</dbReference>
<evidence type="ECO:0000256" key="6">
    <source>
        <dbReference type="SAM" id="MobiDB-lite"/>
    </source>
</evidence>
<evidence type="ECO:0000256" key="1">
    <source>
        <dbReference type="ARBA" id="ARBA00008560"/>
    </source>
</evidence>
<organism evidence="7 8">
    <name type="scientific">Simkania negevensis</name>
    <dbReference type="NCBI Taxonomy" id="83561"/>
    <lineage>
        <taxon>Bacteria</taxon>
        <taxon>Pseudomonadati</taxon>
        <taxon>Chlamydiota</taxon>
        <taxon>Chlamydiia</taxon>
        <taxon>Parachlamydiales</taxon>
        <taxon>Simkaniaceae</taxon>
        <taxon>Simkania</taxon>
    </lineage>
</organism>
<evidence type="ECO:0000313" key="7">
    <source>
        <dbReference type="EMBL" id="MBN4066790.1"/>
    </source>
</evidence>
<dbReference type="InterPro" id="IPR011332">
    <property type="entry name" value="Ribosomal_zn-bd"/>
</dbReference>
<feature type="compositionally biased region" description="Polar residues" evidence="6">
    <location>
        <begin position="1"/>
        <end position="12"/>
    </location>
</feature>
<dbReference type="InterPro" id="IPR044957">
    <property type="entry name" value="Ribosomal_bL32_bact"/>
</dbReference>
<evidence type="ECO:0000256" key="3">
    <source>
        <dbReference type="ARBA" id="ARBA00023274"/>
    </source>
</evidence>
<evidence type="ECO:0000256" key="2">
    <source>
        <dbReference type="ARBA" id="ARBA00022980"/>
    </source>
</evidence>